<dbReference type="Gene3D" id="3.40.50.1820">
    <property type="entry name" value="alpha/beta hydrolase"/>
    <property type="match status" value="1"/>
</dbReference>
<reference evidence="1 2" key="1">
    <citation type="submission" date="2020-05" db="EMBL/GenBank/DDBJ databases">
        <authorList>
            <person name="Whitworth D."/>
        </authorList>
    </citation>
    <scope>NUCLEOTIDE SEQUENCE [LARGE SCALE GENOMIC DNA]</scope>
    <source>
        <strain evidence="1 2">AM005</strain>
    </source>
</reference>
<evidence type="ECO:0000313" key="1">
    <source>
        <dbReference type="EMBL" id="NOJ77680.1"/>
    </source>
</evidence>
<gene>
    <name evidence="1" type="ORF">HNV28_04880</name>
</gene>
<sequence length="393" mass="41725">MHLRGAPLPMSRAVRRSLAASLVALLAVGLFVVPGWLQGLSLVVRAAGMQGGVETALADWRTGPFDVSDVQVPTRHGTVRARLYRPVTQRGRTVVLTSGVHADGIDEPRLVKLAEDLAMGGQAVLTPEPPDLLRYEITPRLPDIIEDAAVWAASRADLAPDGKVNLFGISFSGGLSVVAAGRPALQDRVAATLSFGGHGDLPRVLTFLCSGELPDGSHLAPHDYGVVIILLNVAEKLVPPEQVEPLRAGIRTFLRASHQAMVDGSLAAETFAKARELQAELPEPAATLMGYVNTRDVAALGPRLLPFVKTFAADPALSPERSPPPTAPVFLLHGAGDTVIPAMESSRLTAALRPHTEVHALATPLITHAEMDGPQALMDVFRLVRFWADLLGA</sequence>
<dbReference type="InterPro" id="IPR029058">
    <property type="entry name" value="AB_hydrolase_fold"/>
</dbReference>
<protein>
    <recommendedName>
        <fullName evidence="3">Alpha/beta hydrolase</fullName>
    </recommendedName>
</protein>
<dbReference type="SUPFAM" id="SSF53474">
    <property type="entry name" value="alpha/beta-Hydrolases"/>
    <property type="match status" value="1"/>
</dbReference>
<accession>A0A7Y4IFI1</accession>
<name>A0A7Y4IFI1_MYXXA</name>
<dbReference type="AlphaFoldDB" id="A0A7Y4IFI1"/>
<organism evidence="1 2">
    <name type="scientific">Myxococcus xanthus</name>
    <dbReference type="NCBI Taxonomy" id="34"/>
    <lineage>
        <taxon>Bacteria</taxon>
        <taxon>Pseudomonadati</taxon>
        <taxon>Myxococcota</taxon>
        <taxon>Myxococcia</taxon>
        <taxon>Myxococcales</taxon>
        <taxon>Cystobacterineae</taxon>
        <taxon>Myxococcaceae</taxon>
        <taxon>Myxococcus</taxon>
    </lineage>
</organism>
<proteinExistence type="predicted"/>
<evidence type="ECO:0008006" key="3">
    <source>
        <dbReference type="Google" id="ProtNLM"/>
    </source>
</evidence>
<dbReference type="Proteomes" id="UP000533080">
    <property type="component" value="Unassembled WGS sequence"/>
</dbReference>
<comment type="caution">
    <text evidence="1">The sequence shown here is derived from an EMBL/GenBank/DDBJ whole genome shotgun (WGS) entry which is preliminary data.</text>
</comment>
<dbReference type="EMBL" id="JABFNT010000011">
    <property type="protein sequence ID" value="NOJ77680.1"/>
    <property type="molecule type" value="Genomic_DNA"/>
</dbReference>
<evidence type="ECO:0000313" key="2">
    <source>
        <dbReference type="Proteomes" id="UP000533080"/>
    </source>
</evidence>